<accession>A0ABW3K7X2</accession>
<dbReference type="PROSITE" id="PS51725">
    <property type="entry name" value="ABM"/>
    <property type="match status" value="2"/>
</dbReference>
<gene>
    <name evidence="3" type="ORF">ACFQ21_18195</name>
</gene>
<feature type="signal peptide" evidence="1">
    <location>
        <begin position="1"/>
        <end position="29"/>
    </location>
</feature>
<dbReference type="Pfam" id="PF03992">
    <property type="entry name" value="ABM"/>
    <property type="match status" value="2"/>
</dbReference>
<keyword evidence="1" id="KW-0732">Signal</keyword>
<feature type="chain" id="PRO_5045929262" evidence="1">
    <location>
        <begin position="30"/>
        <end position="243"/>
    </location>
</feature>
<feature type="domain" description="ABM" evidence="2">
    <location>
        <begin position="35"/>
        <end position="128"/>
    </location>
</feature>
<evidence type="ECO:0000259" key="2">
    <source>
        <dbReference type="PROSITE" id="PS51725"/>
    </source>
</evidence>
<protein>
    <submittedName>
        <fullName evidence="3">Quinol monooxygenase</fullName>
        <ecNumber evidence="3">1.-.-.-</ecNumber>
    </submittedName>
</protein>
<evidence type="ECO:0000256" key="1">
    <source>
        <dbReference type="SAM" id="SignalP"/>
    </source>
</evidence>
<dbReference type="Gene3D" id="3.30.70.100">
    <property type="match status" value="2"/>
</dbReference>
<dbReference type="GO" id="GO:0004497">
    <property type="term" value="F:monooxygenase activity"/>
    <property type="evidence" value="ECO:0007669"/>
    <property type="project" value="UniProtKB-KW"/>
</dbReference>
<evidence type="ECO:0000313" key="4">
    <source>
        <dbReference type="Proteomes" id="UP001597112"/>
    </source>
</evidence>
<dbReference type="EMBL" id="JBHTKA010000007">
    <property type="protein sequence ID" value="MFD1001266.1"/>
    <property type="molecule type" value="Genomic_DNA"/>
</dbReference>
<dbReference type="PANTHER" id="PTHR33336">
    <property type="entry name" value="QUINOL MONOOXYGENASE YGIN-RELATED"/>
    <property type="match status" value="1"/>
</dbReference>
<dbReference type="PANTHER" id="PTHR33336:SF3">
    <property type="entry name" value="ABM DOMAIN-CONTAINING PROTEIN"/>
    <property type="match status" value="1"/>
</dbReference>
<reference evidence="4" key="1">
    <citation type="journal article" date="2019" name="Int. J. Syst. Evol. Microbiol.">
        <title>The Global Catalogue of Microorganisms (GCM) 10K type strain sequencing project: providing services to taxonomists for standard genome sequencing and annotation.</title>
        <authorList>
            <consortium name="The Broad Institute Genomics Platform"/>
            <consortium name="The Broad Institute Genome Sequencing Center for Infectious Disease"/>
            <person name="Wu L."/>
            <person name="Ma J."/>
        </authorList>
    </citation>
    <scope>NUCLEOTIDE SEQUENCE [LARGE SCALE GENOMIC DNA]</scope>
    <source>
        <strain evidence="4">CCUG 58938</strain>
    </source>
</reference>
<proteinExistence type="predicted"/>
<dbReference type="InterPro" id="IPR011008">
    <property type="entry name" value="Dimeric_a/b-barrel"/>
</dbReference>
<dbReference type="EC" id="1.-.-.-" evidence="3"/>
<feature type="domain" description="ABM" evidence="2">
    <location>
        <begin position="144"/>
        <end position="237"/>
    </location>
</feature>
<sequence length="243" mass="27605">MNLIMMKTDRLILLSTFITILLSSCTAMAQPQKQLVRLAIIEVDSTQLDRYNDFLREEIEASIQKEPGVITLYGVAEKENPERVTLFETYADSAQYKAHLTTPHFQKYKQGTLQMVKHLELIETQPILYTRKPELAKARSGDLFIRLIKMEIATNSIDSFHKLANNVMLPGLKKEPGVLVMYAVAEKNKPAHISILEVYANAAAYENHVKTSHFIKYKTESKNMIKTLTLVDVNPILLGSKPQ</sequence>
<keyword evidence="3" id="KW-0560">Oxidoreductase</keyword>
<keyword evidence="4" id="KW-1185">Reference proteome</keyword>
<keyword evidence="3" id="KW-0503">Monooxygenase</keyword>
<dbReference type="RefSeq" id="WP_377580771.1">
    <property type="nucleotide sequence ID" value="NZ_JBHTKA010000007.1"/>
</dbReference>
<dbReference type="InterPro" id="IPR007138">
    <property type="entry name" value="ABM_dom"/>
</dbReference>
<dbReference type="InterPro" id="IPR050744">
    <property type="entry name" value="AI-2_Isomerase_LsrG"/>
</dbReference>
<dbReference type="SUPFAM" id="SSF54909">
    <property type="entry name" value="Dimeric alpha+beta barrel"/>
    <property type="match status" value="2"/>
</dbReference>
<name>A0ABW3K7X2_9BACT</name>
<dbReference type="Proteomes" id="UP001597112">
    <property type="component" value="Unassembled WGS sequence"/>
</dbReference>
<comment type="caution">
    <text evidence="3">The sequence shown here is derived from an EMBL/GenBank/DDBJ whole genome shotgun (WGS) entry which is preliminary data.</text>
</comment>
<organism evidence="3 4">
    <name type="scientific">Ohtaekwangia kribbensis</name>
    <dbReference type="NCBI Taxonomy" id="688913"/>
    <lineage>
        <taxon>Bacteria</taxon>
        <taxon>Pseudomonadati</taxon>
        <taxon>Bacteroidota</taxon>
        <taxon>Cytophagia</taxon>
        <taxon>Cytophagales</taxon>
        <taxon>Fulvivirgaceae</taxon>
        <taxon>Ohtaekwangia</taxon>
    </lineage>
</organism>
<dbReference type="PROSITE" id="PS51257">
    <property type="entry name" value="PROKAR_LIPOPROTEIN"/>
    <property type="match status" value="1"/>
</dbReference>
<evidence type="ECO:0000313" key="3">
    <source>
        <dbReference type="EMBL" id="MFD1001266.1"/>
    </source>
</evidence>